<dbReference type="SUPFAM" id="SSF57850">
    <property type="entry name" value="RING/U-box"/>
    <property type="match status" value="1"/>
</dbReference>
<accession>A0A8T0IHE0</accession>
<feature type="region of interest" description="Disordered" evidence="4">
    <location>
        <begin position="86"/>
        <end position="112"/>
    </location>
</feature>
<protein>
    <recommendedName>
        <fullName evidence="6">RING-CH-type domain-containing protein</fullName>
    </recommendedName>
</protein>
<dbReference type="EMBL" id="CM026423">
    <property type="protein sequence ID" value="KAG0582306.1"/>
    <property type="molecule type" value="Genomic_DNA"/>
</dbReference>
<dbReference type="Pfam" id="PF12906">
    <property type="entry name" value="RINGv"/>
    <property type="match status" value="1"/>
</dbReference>
<dbReference type="PROSITE" id="PS51292">
    <property type="entry name" value="ZF_RING_CH"/>
    <property type="match status" value="1"/>
</dbReference>
<keyword evidence="5" id="KW-0472">Membrane</keyword>
<dbReference type="PANTHER" id="PTHR46214">
    <property type="entry name" value="ZINC FINGER, RING-CH-TYPE"/>
    <property type="match status" value="1"/>
</dbReference>
<dbReference type="CDD" id="cd16495">
    <property type="entry name" value="RING_CH-C4HC3_MARCH"/>
    <property type="match status" value="1"/>
</dbReference>
<dbReference type="Gene3D" id="3.30.40.10">
    <property type="entry name" value="Zinc/RING finger domain, C3HC4 (zinc finger)"/>
    <property type="match status" value="1"/>
</dbReference>
<organism evidence="7 8">
    <name type="scientific">Ceratodon purpureus</name>
    <name type="common">Fire moss</name>
    <name type="synonym">Dicranum purpureum</name>
    <dbReference type="NCBI Taxonomy" id="3225"/>
    <lineage>
        <taxon>Eukaryota</taxon>
        <taxon>Viridiplantae</taxon>
        <taxon>Streptophyta</taxon>
        <taxon>Embryophyta</taxon>
        <taxon>Bryophyta</taxon>
        <taxon>Bryophytina</taxon>
        <taxon>Bryopsida</taxon>
        <taxon>Dicranidae</taxon>
        <taxon>Pseudoditrichales</taxon>
        <taxon>Ditrichaceae</taxon>
        <taxon>Ceratodon</taxon>
    </lineage>
</organism>
<dbReference type="GO" id="GO:0008270">
    <property type="term" value="F:zinc ion binding"/>
    <property type="evidence" value="ECO:0007669"/>
    <property type="project" value="UniProtKB-KW"/>
</dbReference>
<evidence type="ECO:0000256" key="4">
    <source>
        <dbReference type="SAM" id="MobiDB-lite"/>
    </source>
</evidence>
<keyword evidence="2" id="KW-0863">Zinc-finger</keyword>
<evidence type="ECO:0000256" key="2">
    <source>
        <dbReference type="ARBA" id="ARBA00022771"/>
    </source>
</evidence>
<name>A0A8T0IHE0_CERPU</name>
<dbReference type="Proteomes" id="UP000822688">
    <property type="component" value="Chromosome 3"/>
</dbReference>
<evidence type="ECO:0000256" key="5">
    <source>
        <dbReference type="SAM" id="Phobius"/>
    </source>
</evidence>
<keyword evidence="5" id="KW-1133">Transmembrane helix</keyword>
<dbReference type="SMART" id="SM00744">
    <property type="entry name" value="RINGv"/>
    <property type="match status" value="1"/>
</dbReference>
<feature type="compositionally biased region" description="Basic and acidic residues" evidence="4">
    <location>
        <begin position="97"/>
        <end position="112"/>
    </location>
</feature>
<feature type="domain" description="RING-CH-type" evidence="6">
    <location>
        <begin position="113"/>
        <end position="176"/>
    </location>
</feature>
<evidence type="ECO:0000256" key="3">
    <source>
        <dbReference type="ARBA" id="ARBA00022833"/>
    </source>
</evidence>
<dbReference type="InterPro" id="IPR013083">
    <property type="entry name" value="Znf_RING/FYVE/PHD"/>
</dbReference>
<feature type="transmembrane region" description="Helical" evidence="5">
    <location>
        <begin position="219"/>
        <end position="238"/>
    </location>
</feature>
<gene>
    <name evidence="7" type="ORF">KC19_3G050300</name>
</gene>
<evidence type="ECO:0000256" key="1">
    <source>
        <dbReference type="ARBA" id="ARBA00022723"/>
    </source>
</evidence>
<sequence>MNGPVQVSERAPFHGDPVLENALELASVNPSPARIGTRAPLDSGRDQGVGRVNDGEFVVVNLEENSPVPQVRAAKGEGSDLKKLKPKYGSVGDDVELGPRTEGKHVSNASKDDAADGETVCRVCHLGLNSGNSESIELGCACKQDLALCHRDCAEEWFKIRGNTVCEICGETAKNVRIPEPVESTSAHLEANGAEPNSHREFASATAMTRLRYLWANQLIRNSLLASMIVVFMVPWFFRIAYF</sequence>
<keyword evidence="3" id="KW-0862">Zinc</keyword>
<proteinExistence type="predicted"/>
<dbReference type="InterPro" id="IPR011016">
    <property type="entry name" value="Znf_RING-CH"/>
</dbReference>
<keyword evidence="1" id="KW-0479">Metal-binding</keyword>
<reference evidence="7" key="1">
    <citation type="submission" date="2020-06" db="EMBL/GenBank/DDBJ databases">
        <title>WGS assembly of Ceratodon purpureus strain R40.</title>
        <authorList>
            <person name="Carey S.B."/>
            <person name="Jenkins J."/>
            <person name="Shu S."/>
            <person name="Lovell J.T."/>
            <person name="Sreedasyam A."/>
            <person name="Maumus F."/>
            <person name="Tiley G.P."/>
            <person name="Fernandez-Pozo N."/>
            <person name="Barry K."/>
            <person name="Chen C."/>
            <person name="Wang M."/>
            <person name="Lipzen A."/>
            <person name="Daum C."/>
            <person name="Saski C.A."/>
            <person name="Payton A.C."/>
            <person name="Mcbreen J.C."/>
            <person name="Conrad R.E."/>
            <person name="Kollar L.M."/>
            <person name="Olsson S."/>
            <person name="Huttunen S."/>
            <person name="Landis J.B."/>
            <person name="Wickett N.J."/>
            <person name="Johnson M.G."/>
            <person name="Rensing S.A."/>
            <person name="Grimwood J."/>
            <person name="Schmutz J."/>
            <person name="Mcdaniel S.F."/>
        </authorList>
    </citation>
    <scope>NUCLEOTIDE SEQUENCE</scope>
    <source>
        <strain evidence="7">R40</strain>
    </source>
</reference>
<comment type="caution">
    <text evidence="7">The sequence shown here is derived from an EMBL/GenBank/DDBJ whole genome shotgun (WGS) entry which is preliminary data.</text>
</comment>
<keyword evidence="5" id="KW-0812">Transmembrane</keyword>
<keyword evidence="8" id="KW-1185">Reference proteome</keyword>
<feature type="region of interest" description="Disordered" evidence="4">
    <location>
        <begin position="31"/>
        <end position="50"/>
    </location>
</feature>
<dbReference type="AlphaFoldDB" id="A0A8T0IHE0"/>
<evidence type="ECO:0000259" key="6">
    <source>
        <dbReference type="PROSITE" id="PS51292"/>
    </source>
</evidence>
<evidence type="ECO:0000313" key="7">
    <source>
        <dbReference type="EMBL" id="KAG0582306.1"/>
    </source>
</evidence>
<dbReference type="PANTHER" id="PTHR46214:SF8">
    <property type="entry name" value="RING_FYVE_PHD ZINC FINGER SUPERFAMILY PROTEIN"/>
    <property type="match status" value="1"/>
</dbReference>
<evidence type="ECO:0000313" key="8">
    <source>
        <dbReference type="Proteomes" id="UP000822688"/>
    </source>
</evidence>